<proteinExistence type="inferred from homology"/>
<feature type="compositionally biased region" description="Polar residues" evidence="6">
    <location>
        <begin position="143"/>
        <end position="152"/>
    </location>
</feature>
<keyword evidence="8" id="KW-1185">Reference proteome</keyword>
<dbReference type="GO" id="GO:0005102">
    <property type="term" value="F:signaling receptor binding"/>
    <property type="evidence" value="ECO:0007669"/>
    <property type="project" value="TreeGrafter"/>
</dbReference>
<gene>
    <name evidence="7" type="ORF">J0S82_003459</name>
</gene>
<keyword evidence="4" id="KW-0862">Zinc</keyword>
<keyword evidence="5" id="KW-0175">Coiled coil</keyword>
<dbReference type="PANTHER" id="PTHR19430:SF0">
    <property type="entry name" value="PROTEIN BEX5"/>
    <property type="match status" value="1"/>
</dbReference>
<evidence type="ECO:0000256" key="1">
    <source>
        <dbReference type="ARBA" id="ARBA00004496"/>
    </source>
</evidence>
<dbReference type="PANTHER" id="PTHR19430">
    <property type="entry name" value="PROTEIN BEX1-RELATED"/>
    <property type="match status" value="1"/>
</dbReference>
<feature type="coiled-coil region" evidence="5">
    <location>
        <begin position="208"/>
        <end position="235"/>
    </location>
</feature>
<evidence type="ECO:0000256" key="5">
    <source>
        <dbReference type="SAM" id="Coils"/>
    </source>
</evidence>
<dbReference type="Proteomes" id="UP000700334">
    <property type="component" value="Unassembled WGS sequence"/>
</dbReference>
<comment type="subcellular location">
    <subcellularLocation>
        <location evidence="1">Cytoplasm</location>
    </subcellularLocation>
</comment>
<evidence type="ECO:0000256" key="2">
    <source>
        <dbReference type="ARBA" id="ARBA00010976"/>
    </source>
</evidence>
<evidence type="ECO:0000313" key="8">
    <source>
        <dbReference type="Proteomes" id="UP000700334"/>
    </source>
</evidence>
<sequence>MRSVGSGELEKLLLDPAGPRKRGRCLPTSSEVSMTKHRGRRESRFALPTPPPRPSSILMHKMVGNGRRVGWRKAIGAEKVLEGTRIEILCKYTTLPSSNLTPPPHELCICAQETMMRDLALQTARPGRGSVLLFPTGRRSRKNFNMENTPQESKGGEQAPVQNEEEARPLGGGEGQEPGGNIRGAWAPPEQDFREDVPNRLVNNIDMIDGEADDMERFMEEMRELRRKIRELQLRYSLRILIGDPPHHDHHDEFCLMP</sequence>
<reference evidence="7" key="1">
    <citation type="journal article" date="2021" name="Evol. Appl.">
        <title>The genome of the Pyrenean desman and the effects of bottlenecks and inbreeding on the genomic landscape of an endangered species.</title>
        <authorList>
            <person name="Escoda L."/>
            <person name="Castresana J."/>
        </authorList>
    </citation>
    <scope>NUCLEOTIDE SEQUENCE</scope>
    <source>
        <strain evidence="7">IBE-C5619</strain>
    </source>
</reference>
<dbReference type="InterPro" id="IPR021156">
    <property type="entry name" value="TF_A-like/BEX"/>
</dbReference>
<feature type="compositionally biased region" description="Gly residues" evidence="6">
    <location>
        <begin position="170"/>
        <end position="182"/>
    </location>
</feature>
<comment type="caution">
    <text evidence="7">The sequence shown here is derived from an EMBL/GenBank/DDBJ whole genome shotgun (WGS) entry which is preliminary data.</text>
</comment>
<dbReference type="AlphaFoldDB" id="A0A8J6DK70"/>
<dbReference type="Pfam" id="PF04538">
    <property type="entry name" value="BEX"/>
    <property type="match status" value="1"/>
</dbReference>
<dbReference type="GO" id="GO:0005737">
    <property type="term" value="C:cytoplasm"/>
    <property type="evidence" value="ECO:0007669"/>
    <property type="project" value="UniProtKB-SubCell"/>
</dbReference>
<dbReference type="InterPro" id="IPR007623">
    <property type="entry name" value="BEX"/>
</dbReference>
<dbReference type="OrthoDB" id="9829209at2759"/>
<keyword evidence="3" id="KW-0963">Cytoplasm</keyword>
<organism evidence="7 8">
    <name type="scientific">Galemys pyrenaicus</name>
    <name type="common">Iberian desman</name>
    <name type="synonym">Pyrenean desman</name>
    <dbReference type="NCBI Taxonomy" id="202257"/>
    <lineage>
        <taxon>Eukaryota</taxon>
        <taxon>Metazoa</taxon>
        <taxon>Chordata</taxon>
        <taxon>Craniata</taxon>
        <taxon>Vertebrata</taxon>
        <taxon>Euteleostomi</taxon>
        <taxon>Mammalia</taxon>
        <taxon>Eutheria</taxon>
        <taxon>Laurasiatheria</taxon>
        <taxon>Eulipotyphla</taxon>
        <taxon>Talpidae</taxon>
        <taxon>Galemys</taxon>
    </lineage>
</organism>
<feature type="region of interest" description="Disordered" evidence="6">
    <location>
        <begin position="1"/>
        <end position="55"/>
    </location>
</feature>
<dbReference type="GO" id="GO:0007165">
    <property type="term" value="P:signal transduction"/>
    <property type="evidence" value="ECO:0007669"/>
    <property type="project" value="TreeGrafter"/>
</dbReference>
<evidence type="ECO:0000256" key="6">
    <source>
        <dbReference type="SAM" id="MobiDB-lite"/>
    </source>
</evidence>
<evidence type="ECO:0000256" key="4">
    <source>
        <dbReference type="ARBA" id="ARBA00022833"/>
    </source>
</evidence>
<evidence type="ECO:0000313" key="7">
    <source>
        <dbReference type="EMBL" id="KAG8511206.1"/>
    </source>
</evidence>
<comment type="similarity">
    <text evidence="2">Belongs to the BEX family.</text>
</comment>
<evidence type="ECO:0000256" key="3">
    <source>
        <dbReference type="ARBA" id="ARBA00022490"/>
    </source>
</evidence>
<dbReference type="EMBL" id="JAGFMF010011853">
    <property type="protein sequence ID" value="KAG8511206.1"/>
    <property type="molecule type" value="Genomic_DNA"/>
</dbReference>
<accession>A0A8J6DK70</accession>
<name>A0A8J6DK70_GALPY</name>
<feature type="region of interest" description="Disordered" evidence="6">
    <location>
        <begin position="130"/>
        <end position="192"/>
    </location>
</feature>
<protein>
    <submittedName>
        <fullName evidence="7">Protein BEX5</fullName>
    </submittedName>
</protein>